<dbReference type="Proteomes" id="UP000011682">
    <property type="component" value="Unassembled WGS sequence"/>
</dbReference>
<accession>S9PAE8</accession>
<feature type="domain" description="DUF7151" evidence="6">
    <location>
        <begin position="75"/>
        <end position="116"/>
    </location>
</feature>
<gene>
    <name evidence="7" type="ORF">D187_002157</name>
</gene>
<dbReference type="PANTHER" id="PTHR31018:SF3">
    <property type="entry name" value="RECEPTOR PROTEIN-TYROSINE KINASE"/>
    <property type="match status" value="1"/>
</dbReference>
<evidence type="ECO:0000256" key="5">
    <source>
        <dbReference type="ARBA" id="ARBA00023180"/>
    </source>
</evidence>
<evidence type="ECO:0000256" key="1">
    <source>
        <dbReference type="ARBA" id="ARBA00004191"/>
    </source>
</evidence>
<dbReference type="InterPro" id="IPR018247">
    <property type="entry name" value="EF_Hand_1_Ca_BS"/>
</dbReference>
<evidence type="ECO:0000313" key="7">
    <source>
        <dbReference type="EMBL" id="EPX60071.1"/>
    </source>
</evidence>
<evidence type="ECO:0000313" key="8">
    <source>
        <dbReference type="Proteomes" id="UP000011682"/>
    </source>
</evidence>
<keyword evidence="4" id="KW-0732">Signal</keyword>
<protein>
    <recommendedName>
        <fullName evidence="6">DUF7151 domain-containing protein</fullName>
    </recommendedName>
</protein>
<feature type="domain" description="DUF7151" evidence="6">
    <location>
        <begin position="28"/>
        <end position="63"/>
    </location>
</feature>
<dbReference type="InterPro" id="IPR055575">
    <property type="entry name" value="DUF7151"/>
</dbReference>
<organism evidence="7 8">
    <name type="scientific">Cystobacter fuscus (strain ATCC 25194 / DSM 2262 / NBRC 100088 / M29)</name>
    <dbReference type="NCBI Taxonomy" id="1242864"/>
    <lineage>
        <taxon>Bacteria</taxon>
        <taxon>Pseudomonadati</taxon>
        <taxon>Myxococcota</taxon>
        <taxon>Myxococcia</taxon>
        <taxon>Myxococcales</taxon>
        <taxon>Cystobacterineae</taxon>
        <taxon>Archangiaceae</taxon>
        <taxon>Cystobacter</taxon>
    </lineage>
</organism>
<sequence length="694" mass="73689">MCAVLWMACERREPEQPPTVLVRIDPAPAVSCPGGGTAILRGADRDGDGQLSDPEVESTEYVCQTAPSVPVVLVRRLPLEPGTPCAAGGTRVEAGTDTNGDGQLDASEVRSTEYVCQNEPTPSPSVLVTQTPEAPGNHCAAGGILVRAGVDTNRDGTLDDAEVERSFYGCQAEPSPVVIRAKAEPAGTNCTLGGVAVQAGTDTDKDGSLGDGEVETTSYVCGEAPEAVLVETHRILSGGTTCPDGGTQILAGTDSDRDGVLDFSEITLRRNECKAKEPGWIYFGDYDIRTAADVVALQGAGRITGALFVRGSEVEQIDLPSLKRVDSSVRIYGNPKLVSFSAAIEELGIYLQVHDNPLLTSFSISGGGEFHGDVAITHNPRLNSLRLGFNPVRIAGSLWVEDNAALQSLSGLSKVRHIGRNLSVARNASLESNGWSLYADYGPTFIGGRLTVAQNPKLSRFISFLETVGEDIQVTENPELFEFGASVQVLPGSLLLQHNPKLYLLPGLEQLRIVGGDLTLERLDALDVLHLDALTHVGGSFSFIGNELVWHFFYVDSLMSIGGNLNLIDNPKLAFLFDNLLAVGGGVRLERNDALVQLGGLGWLARLSSLQILDNAKLHSLSHLRRLSSVDSLLVSGNPLLTRLELPELTSVSWLSITDNPALPTCLATALRAQLSATPGSVTISGNDETSVCP</sequence>
<dbReference type="eggNOG" id="COG4886">
    <property type="taxonomic scope" value="Bacteria"/>
</dbReference>
<name>S9PAE8_CYSF2</name>
<dbReference type="AlphaFoldDB" id="S9PAE8"/>
<reference evidence="7" key="1">
    <citation type="submission" date="2013-05" db="EMBL/GenBank/DDBJ databases">
        <title>Genome assembly of Cystobacter fuscus DSM 2262.</title>
        <authorList>
            <person name="Sharma G."/>
            <person name="Khatri I."/>
            <person name="Kaur C."/>
            <person name="Mayilraj S."/>
            <person name="Subramanian S."/>
        </authorList>
    </citation>
    <scope>NUCLEOTIDE SEQUENCE [LARGE SCALE GENOMIC DNA]</scope>
    <source>
        <strain evidence="7">DSM 2262</strain>
    </source>
</reference>
<evidence type="ECO:0000259" key="6">
    <source>
        <dbReference type="Pfam" id="PF23657"/>
    </source>
</evidence>
<proteinExistence type="predicted"/>
<dbReference type="InterPro" id="IPR051648">
    <property type="entry name" value="CWI-Assembly_Regulator"/>
</dbReference>
<keyword evidence="5" id="KW-0325">Glycoprotein</keyword>
<comment type="caution">
    <text evidence="7">The sequence shown here is derived from an EMBL/GenBank/DDBJ whole genome shotgun (WGS) entry which is preliminary data.</text>
</comment>
<evidence type="ECO:0000256" key="2">
    <source>
        <dbReference type="ARBA" id="ARBA00022512"/>
    </source>
</evidence>
<dbReference type="GO" id="GO:0030313">
    <property type="term" value="C:cell envelope"/>
    <property type="evidence" value="ECO:0007669"/>
    <property type="project" value="UniProtKB-SubCell"/>
</dbReference>
<evidence type="ECO:0000256" key="4">
    <source>
        <dbReference type="ARBA" id="ARBA00022729"/>
    </source>
</evidence>
<comment type="subcellular location">
    <subcellularLocation>
        <location evidence="1">Secreted</location>
        <location evidence="1">Cell wall</location>
    </subcellularLocation>
</comment>
<keyword evidence="8" id="KW-1185">Reference proteome</keyword>
<keyword evidence="3" id="KW-0964">Secreted</keyword>
<dbReference type="Pfam" id="PF23657">
    <property type="entry name" value="DUF7151"/>
    <property type="match status" value="5"/>
</dbReference>
<keyword evidence="2" id="KW-0134">Cell wall</keyword>
<feature type="domain" description="DUF7151" evidence="6">
    <location>
        <begin position="238"/>
        <end position="268"/>
    </location>
</feature>
<dbReference type="EMBL" id="ANAH02000014">
    <property type="protein sequence ID" value="EPX60071.1"/>
    <property type="molecule type" value="Genomic_DNA"/>
</dbReference>
<dbReference type="PROSITE" id="PS00018">
    <property type="entry name" value="EF_HAND_1"/>
    <property type="match status" value="3"/>
</dbReference>
<dbReference type="Gene3D" id="3.80.20.20">
    <property type="entry name" value="Receptor L-domain"/>
    <property type="match status" value="1"/>
</dbReference>
<feature type="domain" description="DUF7151" evidence="6">
    <location>
        <begin position="127"/>
        <end position="170"/>
    </location>
</feature>
<evidence type="ECO:0000256" key="3">
    <source>
        <dbReference type="ARBA" id="ARBA00022525"/>
    </source>
</evidence>
<dbReference type="SUPFAM" id="SSF52058">
    <property type="entry name" value="L domain-like"/>
    <property type="match status" value="3"/>
</dbReference>
<dbReference type="PANTHER" id="PTHR31018">
    <property type="entry name" value="SPORULATION-SPECIFIC PROTEIN-RELATED"/>
    <property type="match status" value="1"/>
</dbReference>
<dbReference type="InterPro" id="IPR036941">
    <property type="entry name" value="Rcpt_L-dom_sf"/>
</dbReference>
<feature type="domain" description="DUF7151" evidence="6">
    <location>
        <begin position="179"/>
        <end position="221"/>
    </location>
</feature>